<dbReference type="Proteomes" id="UP000029223">
    <property type="component" value="Unassembled WGS sequence"/>
</dbReference>
<dbReference type="EMBL" id="BBMS01000083">
    <property type="protein sequence ID" value="GAL30081.1"/>
    <property type="molecule type" value="Genomic_DNA"/>
</dbReference>
<gene>
    <name evidence="2" type="ORF">JCM19239_7391</name>
</gene>
<evidence type="ECO:0000259" key="1">
    <source>
        <dbReference type="Pfam" id="PF21185"/>
    </source>
</evidence>
<keyword evidence="3" id="KW-1185">Reference proteome</keyword>
<dbReference type="EC" id="3.1.11.5" evidence="2"/>
<dbReference type="InterPro" id="IPR049550">
    <property type="entry name" value="RecD_N"/>
</dbReference>
<accession>A0ABQ0JMY1</accession>
<keyword evidence="2" id="KW-0378">Hydrolase</keyword>
<evidence type="ECO:0000313" key="3">
    <source>
        <dbReference type="Proteomes" id="UP000029223"/>
    </source>
</evidence>
<dbReference type="GO" id="GO:0008854">
    <property type="term" value="F:exodeoxyribonuclease V activity"/>
    <property type="evidence" value="ECO:0007669"/>
    <property type="project" value="UniProtKB-EC"/>
</dbReference>
<organism evidence="2 3">
    <name type="scientific">Vibrio variabilis</name>
    <dbReference type="NCBI Taxonomy" id="990271"/>
    <lineage>
        <taxon>Bacteria</taxon>
        <taxon>Pseudomonadati</taxon>
        <taxon>Pseudomonadota</taxon>
        <taxon>Gammaproteobacteria</taxon>
        <taxon>Vibrionales</taxon>
        <taxon>Vibrionaceae</taxon>
        <taxon>Vibrio</taxon>
    </lineage>
</organism>
<evidence type="ECO:0000313" key="2">
    <source>
        <dbReference type="EMBL" id="GAL30081.1"/>
    </source>
</evidence>
<protein>
    <submittedName>
        <fullName evidence="2">Exodeoxyribonuclease V alpha chain</fullName>
        <ecNumber evidence="2">3.1.11.5</ecNumber>
    </submittedName>
</protein>
<reference evidence="3" key="1">
    <citation type="submission" date="2014-09" db="EMBL/GenBank/DDBJ databases">
        <title>Vibrio variabilis JCM 19239. (C206) whole genome shotgun sequence.</title>
        <authorList>
            <person name="Sawabe T."/>
            <person name="Meirelles P."/>
            <person name="Nakanishi M."/>
            <person name="Sayaka M."/>
            <person name="Hattori M."/>
            <person name="Ohkuma M."/>
        </authorList>
    </citation>
    <scope>NUCLEOTIDE SEQUENCE [LARGE SCALE GENOMIC DNA]</scope>
    <source>
        <strain evidence="3">JCM 19239</strain>
    </source>
</reference>
<dbReference type="Gene3D" id="1.10.10.1020">
    <property type="entry name" value="RecBCD complex, subunit RecD, N-terminal domain"/>
    <property type="match status" value="1"/>
</dbReference>
<name>A0ABQ0JMY1_9VIBR</name>
<comment type="caution">
    <text evidence="2">The sequence shown here is derived from an EMBL/GenBank/DDBJ whole genome shotgun (WGS) entry which is preliminary data.</text>
</comment>
<feature type="domain" description="RecBCD enzyme subunit RecD N-terminal" evidence="1">
    <location>
        <begin position="17"/>
        <end position="72"/>
    </location>
</feature>
<dbReference type="InterPro" id="IPR041851">
    <property type="entry name" value="RecD_N_sf"/>
</dbReference>
<proteinExistence type="predicted"/>
<sequence>MTTSRTFAQWIEDLVAKKCLRPLDYQFAKFVASIETQYPDEVMWLAALVSAQLGQGHICVNLDSDLTEQALMPSPDLIGLYGAAAVPLEDKVAKLIGR</sequence>
<dbReference type="Pfam" id="PF21185">
    <property type="entry name" value="RecD_N"/>
    <property type="match status" value="1"/>
</dbReference>